<evidence type="ECO:0000256" key="3">
    <source>
        <dbReference type="ARBA" id="ARBA00022475"/>
    </source>
</evidence>
<dbReference type="InterPro" id="IPR013014">
    <property type="entry name" value="PTS_EIIC_2"/>
</dbReference>
<feature type="transmembrane region" description="Helical" evidence="9">
    <location>
        <begin position="333"/>
        <end position="353"/>
    </location>
</feature>
<evidence type="ECO:0000256" key="4">
    <source>
        <dbReference type="ARBA" id="ARBA00022597"/>
    </source>
</evidence>
<feature type="transmembrane region" description="Helical" evidence="9">
    <location>
        <begin position="111"/>
        <end position="134"/>
    </location>
</feature>
<evidence type="ECO:0000256" key="2">
    <source>
        <dbReference type="ARBA" id="ARBA00022448"/>
    </source>
</evidence>
<evidence type="ECO:0000259" key="10">
    <source>
        <dbReference type="PROSITE" id="PS51104"/>
    </source>
</evidence>
<dbReference type="PANTHER" id="PTHR30505:SF0">
    <property type="entry name" value="FRUCTOSE-LIKE PTS SYSTEM EIIBC COMPONENT-RELATED"/>
    <property type="match status" value="1"/>
</dbReference>
<keyword evidence="12" id="KW-1185">Reference proteome</keyword>
<keyword evidence="8 9" id="KW-0472">Membrane</keyword>
<feature type="transmembrane region" description="Helical" evidence="9">
    <location>
        <begin position="146"/>
        <end position="169"/>
    </location>
</feature>
<dbReference type="InterPro" id="IPR050864">
    <property type="entry name" value="Bacterial_PTS_Sugar_Transport"/>
</dbReference>
<keyword evidence="6 9" id="KW-0812">Transmembrane</keyword>
<feature type="transmembrane region" description="Helical" evidence="9">
    <location>
        <begin position="294"/>
        <end position="313"/>
    </location>
</feature>
<proteinExistence type="predicted"/>
<evidence type="ECO:0000256" key="5">
    <source>
        <dbReference type="ARBA" id="ARBA00022683"/>
    </source>
</evidence>
<evidence type="ECO:0000256" key="6">
    <source>
        <dbReference type="ARBA" id="ARBA00022692"/>
    </source>
</evidence>
<evidence type="ECO:0000256" key="9">
    <source>
        <dbReference type="SAM" id="Phobius"/>
    </source>
</evidence>
<name>A0ABV1IED6_9ACTN</name>
<dbReference type="Pfam" id="PF02378">
    <property type="entry name" value="PTS_EIIC"/>
    <property type="match status" value="1"/>
</dbReference>
<protein>
    <submittedName>
        <fullName evidence="11">PTS fructose transporter subunit IIC</fullName>
    </submittedName>
</protein>
<keyword evidence="2" id="KW-0813">Transport</keyword>
<evidence type="ECO:0000313" key="11">
    <source>
        <dbReference type="EMBL" id="MEQ2637263.1"/>
    </source>
</evidence>
<dbReference type="PROSITE" id="PS51104">
    <property type="entry name" value="PTS_EIIC_TYPE_2"/>
    <property type="match status" value="1"/>
</dbReference>
<organism evidence="11 12">
    <name type="scientific">Paratractidigestivibacter faecalis</name>
    <dbReference type="NCBI Taxonomy" id="2292441"/>
    <lineage>
        <taxon>Bacteria</taxon>
        <taxon>Bacillati</taxon>
        <taxon>Actinomycetota</taxon>
        <taxon>Coriobacteriia</taxon>
        <taxon>Coriobacteriales</taxon>
        <taxon>Atopobiaceae</taxon>
        <taxon>Paratractidigestivibacter</taxon>
    </lineage>
</organism>
<reference evidence="11 12" key="1">
    <citation type="submission" date="2024-04" db="EMBL/GenBank/DDBJ databases">
        <title>Human intestinal bacterial collection.</title>
        <authorList>
            <person name="Pauvert C."/>
            <person name="Hitch T.C.A."/>
            <person name="Clavel T."/>
        </authorList>
    </citation>
    <scope>NUCLEOTIDE SEQUENCE [LARGE SCALE GENOMIC DNA]</scope>
    <source>
        <strain evidence="11 12">CLA-AA-H197</strain>
    </source>
</reference>
<gene>
    <name evidence="11" type="ORF">AAAT05_02715</name>
</gene>
<comment type="caution">
    <text evidence="11">The sequence shown here is derived from an EMBL/GenBank/DDBJ whole genome shotgun (WGS) entry which is preliminary data.</text>
</comment>
<evidence type="ECO:0000256" key="7">
    <source>
        <dbReference type="ARBA" id="ARBA00022989"/>
    </source>
</evidence>
<dbReference type="InterPro" id="IPR006327">
    <property type="entry name" value="PTS_IIC_fruc"/>
</dbReference>
<sequence>MAEIQRKNAKKKSAGRQAWDAVLTGISYMIPFIVGGGVLWGIAKAMGGYNIAADMKAVGGYTEYTLAMVIYAIGSAIFDVCVPVIGAYTAYALSDKPGLAPGFAVGVISNTIKAGFLGAVVGGIIAGYVVNFLKDCSKKVPSSVQSVFPILIIPVVGTAVTSLLMWYVIGVPIGWFMTAITSLLTNLQGIGGAVFGAAIGIGMSTDQGGPISKAVALVANGLNADGILGPAACKMCGGMQNPLGVCFAQIIDRFTGKKKFTEKERSTTVSGLVLACCYIQEYVIPFLVQDTWRCIIPCMIGGAISGGLCGYFALESAAVHGGVFVIPMMSNPLQFVLFWFAGAAVNGILYFLLRKPVEAEGDMAGNGVLDQLLG</sequence>
<evidence type="ECO:0000256" key="8">
    <source>
        <dbReference type="ARBA" id="ARBA00023136"/>
    </source>
</evidence>
<keyword evidence="4" id="KW-0762">Sugar transport</keyword>
<feature type="transmembrane region" description="Helical" evidence="9">
    <location>
        <begin position="21"/>
        <end position="43"/>
    </location>
</feature>
<accession>A0ABV1IED6</accession>
<keyword evidence="7 9" id="KW-1133">Transmembrane helix</keyword>
<feature type="transmembrane region" description="Helical" evidence="9">
    <location>
        <begin position="175"/>
        <end position="203"/>
    </location>
</feature>
<evidence type="ECO:0000313" key="12">
    <source>
        <dbReference type="Proteomes" id="UP001478817"/>
    </source>
</evidence>
<dbReference type="EMBL" id="JBBNGS010000003">
    <property type="protein sequence ID" value="MEQ2637263.1"/>
    <property type="molecule type" value="Genomic_DNA"/>
</dbReference>
<dbReference type="Proteomes" id="UP001478817">
    <property type="component" value="Unassembled WGS sequence"/>
</dbReference>
<dbReference type="RefSeq" id="WP_349181715.1">
    <property type="nucleotide sequence ID" value="NZ_JBBNGS010000003.1"/>
</dbReference>
<feature type="transmembrane region" description="Helical" evidence="9">
    <location>
        <begin position="64"/>
        <end position="91"/>
    </location>
</feature>
<feature type="domain" description="PTS EIIC type-2" evidence="10">
    <location>
        <begin position="18"/>
        <end position="374"/>
    </location>
</feature>
<evidence type="ECO:0000256" key="1">
    <source>
        <dbReference type="ARBA" id="ARBA00004429"/>
    </source>
</evidence>
<dbReference type="PANTHER" id="PTHR30505">
    <property type="entry name" value="FRUCTOSE-LIKE PERMEASE"/>
    <property type="match status" value="1"/>
</dbReference>
<keyword evidence="3" id="KW-1003">Cell membrane</keyword>
<dbReference type="NCBIfam" id="TIGR01427">
    <property type="entry name" value="PTS_IIC_fructo"/>
    <property type="match status" value="1"/>
</dbReference>
<keyword evidence="5" id="KW-0598">Phosphotransferase system</keyword>
<dbReference type="InterPro" id="IPR003352">
    <property type="entry name" value="PTS_EIIC"/>
</dbReference>
<comment type="subcellular location">
    <subcellularLocation>
        <location evidence="1">Cell inner membrane</location>
        <topology evidence="1">Multi-pass membrane protein</topology>
    </subcellularLocation>
</comment>